<keyword evidence="1" id="KW-0732">Signal</keyword>
<dbReference type="EMBL" id="CP022358">
    <property type="protein sequence ID" value="ASK67928.1"/>
    <property type="molecule type" value="Genomic_DNA"/>
</dbReference>
<feature type="chain" id="PRO_5012374896" evidence="1">
    <location>
        <begin position="20"/>
        <end position="248"/>
    </location>
</feature>
<reference evidence="2 3" key="1">
    <citation type="submission" date="2017-07" db="EMBL/GenBank/DDBJ databases">
        <title>Phenotypical and genomic characterization of a clinical isolate of Shewanella bicestrii sp. nov. producing an extended-spectrum beta-lactamase and a new oxacillinase variant.</title>
        <authorList>
            <person name="Jousset A.B."/>
            <person name="Bonnin R.A."/>
            <person name="Girlich D."/>
            <person name="Dabos L."/>
            <person name="Potron A."/>
            <person name="Dortet L."/>
            <person name="Glaser P."/>
            <person name="Naas T."/>
        </authorList>
    </citation>
    <scope>NUCLEOTIDE SEQUENCE [LARGE SCALE GENOMIC DNA]</scope>
    <source>
        <strain evidence="2 3">JAB-1</strain>
    </source>
</reference>
<name>A0A220UIC1_9GAMM</name>
<gene>
    <name evidence="2" type="ORF">CF168_03095</name>
</gene>
<dbReference type="RefSeq" id="WP_089066939.1">
    <property type="nucleotide sequence ID" value="NZ_CP022358.1"/>
</dbReference>
<dbReference type="AlphaFoldDB" id="A0A220UIC1"/>
<evidence type="ECO:0000313" key="3">
    <source>
        <dbReference type="Proteomes" id="UP000198367"/>
    </source>
</evidence>
<dbReference type="Proteomes" id="UP000198367">
    <property type="component" value="Chromosome"/>
</dbReference>
<evidence type="ECO:0000313" key="2">
    <source>
        <dbReference type="EMBL" id="ASK67928.1"/>
    </source>
</evidence>
<proteinExistence type="predicted"/>
<sequence>MNKLLLVTLVSTLASPVMALATPVSAASANQANTQCATLEASHLKAQYQVTNAKGQSWQMTLLRDGQDFIIQRDNTTFEQWAPNGEYVRYFPVEKRSVTYRKGDLRALNIQHDRNQLYHVVSPALSANLAKTEQKQLPCFATQGFAGKVNGMDSQLDWIASIELPQQFNLGDVLSYQLLKVEPYSHEAFAALTQNYQDIDFADVGDSESDPFIAKMINQGFIEHGSSGFYNSEGHAIEAQGGHGSHSH</sequence>
<dbReference type="KEGG" id="sbj:CF168_03095"/>
<evidence type="ECO:0000256" key="1">
    <source>
        <dbReference type="SAM" id="SignalP"/>
    </source>
</evidence>
<accession>A0A220UIC1</accession>
<organism evidence="2 3">
    <name type="scientific">Shewanella bicestrii</name>
    <dbReference type="NCBI Taxonomy" id="2018305"/>
    <lineage>
        <taxon>Bacteria</taxon>
        <taxon>Pseudomonadati</taxon>
        <taxon>Pseudomonadota</taxon>
        <taxon>Gammaproteobacteria</taxon>
        <taxon>Alteromonadales</taxon>
        <taxon>Shewanellaceae</taxon>
        <taxon>Shewanella</taxon>
    </lineage>
</organism>
<feature type="signal peptide" evidence="1">
    <location>
        <begin position="1"/>
        <end position="19"/>
    </location>
</feature>
<keyword evidence="3" id="KW-1185">Reference proteome</keyword>
<protein>
    <submittedName>
        <fullName evidence="2">Uncharacterized protein</fullName>
    </submittedName>
</protein>